<evidence type="ECO:0000256" key="1">
    <source>
        <dbReference type="SAM" id="SignalP"/>
    </source>
</evidence>
<reference evidence="2" key="1">
    <citation type="submission" date="2022-06" db="EMBL/GenBank/DDBJ databases">
        <title>Complete genome sequences of two strains of the flax pathogen Septoria linicola.</title>
        <authorList>
            <person name="Lapalu N."/>
            <person name="Simon A."/>
            <person name="Demenou B."/>
            <person name="Paumier D."/>
            <person name="Guillot M.-P."/>
            <person name="Gout L."/>
            <person name="Valade R."/>
        </authorList>
    </citation>
    <scope>NUCLEOTIDE SEQUENCE</scope>
    <source>
        <strain evidence="2">SE15195</strain>
    </source>
</reference>
<dbReference type="AlphaFoldDB" id="A0A9Q9AZC8"/>
<feature type="signal peptide" evidence="1">
    <location>
        <begin position="1"/>
        <end position="22"/>
    </location>
</feature>
<evidence type="ECO:0000313" key="2">
    <source>
        <dbReference type="EMBL" id="USW54516.1"/>
    </source>
</evidence>
<keyword evidence="3" id="KW-1185">Reference proteome</keyword>
<feature type="chain" id="PRO_5040412067" evidence="1">
    <location>
        <begin position="23"/>
        <end position="144"/>
    </location>
</feature>
<proteinExistence type="predicted"/>
<evidence type="ECO:0000313" key="3">
    <source>
        <dbReference type="Proteomes" id="UP001056384"/>
    </source>
</evidence>
<dbReference type="Proteomes" id="UP001056384">
    <property type="component" value="Chromosome 6"/>
</dbReference>
<protein>
    <submittedName>
        <fullName evidence="2">Uncharacterized protein</fullName>
    </submittedName>
</protein>
<dbReference type="EMBL" id="CP099423">
    <property type="protein sequence ID" value="USW54516.1"/>
    <property type="molecule type" value="Genomic_DNA"/>
</dbReference>
<keyword evidence="1" id="KW-0732">Signal</keyword>
<accession>A0A9Q9AZC8</accession>
<gene>
    <name evidence="2" type="ORF">Slin15195_G078350</name>
</gene>
<organism evidence="2 3">
    <name type="scientific">Septoria linicola</name>
    <dbReference type="NCBI Taxonomy" id="215465"/>
    <lineage>
        <taxon>Eukaryota</taxon>
        <taxon>Fungi</taxon>
        <taxon>Dikarya</taxon>
        <taxon>Ascomycota</taxon>
        <taxon>Pezizomycotina</taxon>
        <taxon>Dothideomycetes</taxon>
        <taxon>Dothideomycetidae</taxon>
        <taxon>Mycosphaerellales</taxon>
        <taxon>Mycosphaerellaceae</taxon>
        <taxon>Septoria</taxon>
    </lineage>
</organism>
<name>A0A9Q9AZC8_9PEZI</name>
<sequence length="144" mass="16277">MLFTFLTTSLLALLTISTQVACASPRSPRYNYGNQIPIGDTLVLEPEPTETVTIHYTVTKTRYEFEFRTKTATRTPTKVFAPVPYYTVLPEHGVVVKGPPLQQPRRKPETCDETACALCRWQGGCRENDVMCFLCDKEPYCDCS</sequence>
<dbReference type="OrthoDB" id="10489585at2759"/>